<dbReference type="InterPro" id="IPR005122">
    <property type="entry name" value="Uracil-DNA_glycosylase-like"/>
</dbReference>
<organism evidence="2 3">
    <name type="scientific">Candidatus Cohnella colombiensis</name>
    <dbReference type="NCBI Taxonomy" id="3121368"/>
    <lineage>
        <taxon>Bacteria</taxon>
        <taxon>Bacillati</taxon>
        <taxon>Bacillota</taxon>
        <taxon>Bacilli</taxon>
        <taxon>Bacillales</taxon>
        <taxon>Paenibacillaceae</taxon>
        <taxon>Cohnella</taxon>
    </lineage>
</organism>
<name>A0AA95EWG7_9BACL</name>
<dbReference type="EMBL" id="CP119317">
    <property type="protein sequence ID" value="WEK54191.1"/>
    <property type="molecule type" value="Genomic_DNA"/>
</dbReference>
<evidence type="ECO:0000259" key="1">
    <source>
        <dbReference type="Pfam" id="PF03167"/>
    </source>
</evidence>
<protein>
    <recommendedName>
        <fullName evidence="1">Uracil-DNA glycosylase-like domain-containing protein</fullName>
    </recommendedName>
</protein>
<keyword evidence="3" id="KW-1185">Reference proteome</keyword>
<feature type="domain" description="Uracil-DNA glycosylase-like" evidence="1">
    <location>
        <begin position="61"/>
        <end position="251"/>
    </location>
</feature>
<gene>
    <name evidence="2" type="ORF">P0Y55_16775</name>
</gene>
<dbReference type="AlphaFoldDB" id="A0AA95EWG7"/>
<dbReference type="InterPro" id="IPR036895">
    <property type="entry name" value="Uracil-DNA_glycosylase-like_sf"/>
</dbReference>
<reference evidence="2" key="1">
    <citation type="submission" date="2023-03" db="EMBL/GenBank/DDBJ databases">
        <title>Andean soil-derived lignocellulolytic bacterial consortium as a source of novel taxa and putative plastic-active enzymes.</title>
        <authorList>
            <person name="Diaz-Garcia L."/>
            <person name="Chuvochina M."/>
            <person name="Feuerriegel G."/>
            <person name="Bunk B."/>
            <person name="Sproer C."/>
            <person name="Streit W.R."/>
            <person name="Rodriguez L.M."/>
            <person name="Overmann J."/>
            <person name="Jimenez D.J."/>
        </authorList>
    </citation>
    <scope>NUCLEOTIDE SEQUENCE</scope>
    <source>
        <strain evidence="2">MAG 2441</strain>
    </source>
</reference>
<dbReference type="Proteomes" id="UP001178662">
    <property type="component" value="Chromosome"/>
</dbReference>
<evidence type="ECO:0000313" key="3">
    <source>
        <dbReference type="Proteomes" id="UP001178662"/>
    </source>
</evidence>
<dbReference type="Pfam" id="PF03167">
    <property type="entry name" value="UDG"/>
    <property type="match status" value="1"/>
</dbReference>
<evidence type="ECO:0000313" key="2">
    <source>
        <dbReference type="EMBL" id="WEK54191.1"/>
    </source>
</evidence>
<proteinExistence type="predicted"/>
<dbReference type="SUPFAM" id="SSF52141">
    <property type="entry name" value="Uracil-DNA glycosylase-like"/>
    <property type="match status" value="1"/>
</dbReference>
<sequence>MLRKKAGVKSLPMEIYLNKYKKAIRALPSDTELTKQDLLVDDFLLAREGKLETYYAPHNEFINRRAKVVIVGLTPGWTQMRVAFQAAKRALDEGLSDEEVGKRAKESASFAGSMRVNLVSMLQALGLHQLLDIPSCESLFAEHRSLLHTTSVLRFPVFVGGRNYSGSQPNLLTTASLRESAVAHMSRELGSFERILVIPLGKTVEGVLKLVVQAGNLDEWYCLWGFPHPSGANGHRHQQFAALQDEFRARLKAAL</sequence>
<accession>A0AA95EWG7</accession>